<dbReference type="Pfam" id="PF12041">
    <property type="entry name" value="DELLA"/>
    <property type="match status" value="1"/>
</dbReference>
<dbReference type="EMBL" id="KT253030">
    <property type="protein sequence ID" value="ALF46575.1"/>
    <property type="molecule type" value="mRNA"/>
</dbReference>
<evidence type="ECO:0000259" key="2">
    <source>
        <dbReference type="Pfam" id="PF12041"/>
    </source>
</evidence>
<evidence type="ECO:0000256" key="1">
    <source>
        <dbReference type="SAM" id="MobiDB-lite"/>
    </source>
</evidence>
<feature type="domain" description="Transcriptional factor DELLA N-terminal" evidence="2">
    <location>
        <begin position="20"/>
        <end position="83"/>
    </location>
</feature>
<name>A0A1B0T6Q9_CHRMO</name>
<feature type="non-terminal residue" evidence="3">
    <location>
        <position position="280"/>
    </location>
</feature>
<dbReference type="SMART" id="SM01129">
    <property type="entry name" value="DELLA"/>
    <property type="match status" value="1"/>
</dbReference>
<organism evidence="3">
    <name type="scientific">Chrysanthemum morifolium</name>
    <name type="common">Florist's daisy</name>
    <name type="synonym">Dendranthema grandiflorum</name>
    <dbReference type="NCBI Taxonomy" id="41568"/>
    <lineage>
        <taxon>Eukaryota</taxon>
        <taxon>Viridiplantae</taxon>
        <taxon>Streptophyta</taxon>
        <taxon>Embryophyta</taxon>
        <taxon>Tracheophyta</taxon>
        <taxon>Spermatophyta</taxon>
        <taxon>Magnoliopsida</taxon>
        <taxon>eudicotyledons</taxon>
        <taxon>Gunneridae</taxon>
        <taxon>Pentapetalae</taxon>
        <taxon>asterids</taxon>
        <taxon>campanulids</taxon>
        <taxon>Asterales</taxon>
        <taxon>Asteraceae</taxon>
        <taxon>Asteroideae</taxon>
        <taxon>Anthemideae</taxon>
        <taxon>Artemisiinae</taxon>
        <taxon>Chrysanthemum</taxon>
    </lineage>
</organism>
<proteinExistence type="evidence at transcript level"/>
<gene>
    <name evidence="3" type="primary">GRAS7</name>
</gene>
<reference evidence="3" key="1">
    <citation type="submission" date="2015-07" db="EMBL/GenBank/DDBJ databases">
        <title>Phylogenetic and Transcription Analysis of Chrysanthemum GRAS Transcription Factors.</title>
        <authorList>
            <person name="Song A."/>
        </authorList>
    </citation>
    <scope>NUCLEOTIDE SEQUENCE</scope>
</reference>
<dbReference type="Gene3D" id="1.10.10.1290">
    <property type="entry name" value="Transcriptional regulator DELLA, N-terminal domain"/>
    <property type="match status" value="1"/>
</dbReference>
<protein>
    <submittedName>
        <fullName evidence="3">GRAS protein</fullName>
    </submittedName>
</protein>
<feature type="region of interest" description="Disordered" evidence="1">
    <location>
        <begin position="155"/>
        <end position="261"/>
    </location>
</feature>
<sequence>MKNHTLASTSKGKNIYDQDDELLAVLGYNVKSGDMVDVASKIEHLEGVLNNDDGLSQYASDTNHLNPSDLNSWLESMISELNPIMGSDQDLASVAGINGLVKGWSTPENLAGEMEVGEKGCGSGYPLGRKGVFEFVDQNETVNGWSTPEKVAGISPEMEVGGSGGGSGYPFAKRVKLSSSPDPPPSGSGSSAYPEIQNPNPNPNPAVKTLTPPPPPSNHHVIPTTTTTPPTRRRDAVAGRRTPLRRHTPPPPANPPATVTQHEGALKVLQGPLLGVNGGD</sequence>
<evidence type="ECO:0000313" key="3">
    <source>
        <dbReference type="EMBL" id="ALF46575.1"/>
    </source>
</evidence>
<dbReference type="InterPro" id="IPR038088">
    <property type="entry name" value="DELLA_N_sf"/>
</dbReference>
<accession>A0A1B0T6Q9</accession>
<dbReference type="InterPro" id="IPR021914">
    <property type="entry name" value="TF_DELLA_N"/>
</dbReference>
<dbReference type="AlphaFoldDB" id="A0A1B0T6Q9"/>